<feature type="domain" description="High potential iron-sulfur proteins family profile" evidence="9">
    <location>
        <begin position="42"/>
        <end position="108"/>
    </location>
</feature>
<evidence type="ECO:0000256" key="2">
    <source>
        <dbReference type="ARBA" id="ARBA00022485"/>
    </source>
</evidence>
<evidence type="ECO:0000313" key="10">
    <source>
        <dbReference type="EMBL" id="MBB5686360.1"/>
    </source>
</evidence>
<evidence type="ECO:0000256" key="6">
    <source>
        <dbReference type="ARBA" id="ARBA00023014"/>
    </source>
</evidence>
<dbReference type="EMBL" id="JACIJC010000004">
    <property type="protein sequence ID" value="MBB5686360.1"/>
    <property type="molecule type" value="Genomic_DNA"/>
</dbReference>
<organism evidence="10 11">
    <name type="scientific">Sphingobium boeckii</name>
    <dbReference type="NCBI Taxonomy" id="1082345"/>
    <lineage>
        <taxon>Bacteria</taxon>
        <taxon>Pseudomonadati</taxon>
        <taxon>Pseudomonadota</taxon>
        <taxon>Alphaproteobacteria</taxon>
        <taxon>Sphingomonadales</taxon>
        <taxon>Sphingomonadaceae</taxon>
        <taxon>Sphingobium</taxon>
    </lineage>
</organism>
<dbReference type="GO" id="GO:0046872">
    <property type="term" value="F:metal ion binding"/>
    <property type="evidence" value="ECO:0007669"/>
    <property type="project" value="UniProtKB-KW"/>
</dbReference>
<dbReference type="InterPro" id="IPR036369">
    <property type="entry name" value="HIPIP_sf"/>
</dbReference>
<comment type="similarity">
    <text evidence="7">Belongs to the high-potential iron-sulfur protein (HiPIP) family.</text>
</comment>
<gene>
    <name evidence="10" type="ORF">FHS49_002384</name>
</gene>
<dbReference type="GO" id="GO:0009055">
    <property type="term" value="F:electron transfer activity"/>
    <property type="evidence" value="ECO:0007669"/>
    <property type="project" value="InterPro"/>
</dbReference>
<dbReference type="PROSITE" id="PS51373">
    <property type="entry name" value="HIPIP"/>
    <property type="match status" value="1"/>
</dbReference>
<evidence type="ECO:0000256" key="7">
    <source>
        <dbReference type="RuleBase" id="RU000620"/>
    </source>
</evidence>
<keyword evidence="1 7" id="KW-0813">Transport</keyword>
<evidence type="ECO:0000259" key="9">
    <source>
        <dbReference type="PROSITE" id="PS51373"/>
    </source>
</evidence>
<dbReference type="GO" id="GO:0019646">
    <property type="term" value="P:aerobic electron transport chain"/>
    <property type="evidence" value="ECO:0007669"/>
    <property type="project" value="InterPro"/>
</dbReference>
<accession>A0A7W9EFT7</accession>
<dbReference type="InterPro" id="IPR000170">
    <property type="entry name" value="High_potential_FeS_prot"/>
</dbReference>
<evidence type="ECO:0000256" key="4">
    <source>
        <dbReference type="ARBA" id="ARBA00022982"/>
    </source>
</evidence>
<keyword evidence="3 7" id="KW-0479">Metal-binding</keyword>
<evidence type="ECO:0000313" key="11">
    <source>
        <dbReference type="Proteomes" id="UP000549617"/>
    </source>
</evidence>
<keyword evidence="8" id="KW-0732">Signal</keyword>
<comment type="caution">
    <text evidence="10">The sequence shown here is derived from an EMBL/GenBank/DDBJ whole genome shotgun (WGS) entry which is preliminary data.</text>
</comment>
<evidence type="ECO:0000256" key="8">
    <source>
        <dbReference type="SAM" id="SignalP"/>
    </source>
</evidence>
<dbReference type="Pfam" id="PF01355">
    <property type="entry name" value="HIPIP"/>
    <property type="match status" value="1"/>
</dbReference>
<evidence type="ECO:0000256" key="1">
    <source>
        <dbReference type="ARBA" id="ARBA00022448"/>
    </source>
</evidence>
<protein>
    <recommendedName>
        <fullName evidence="7">High-potential iron-sulfur protein</fullName>
        <shortName evidence="7">HiPIP</shortName>
    </recommendedName>
</protein>
<comment type="function">
    <text evidence="7">Specific class of high-redox-potential 4Fe-4S ferredoxins. Functions in anaerobic electron transport in most purple and in some other photosynthetic bacteria and in at least one genus (Paracoccus) of halophilic, denitrifying bacteria.</text>
</comment>
<dbReference type="Proteomes" id="UP000549617">
    <property type="component" value="Unassembled WGS sequence"/>
</dbReference>
<feature type="signal peptide" evidence="8">
    <location>
        <begin position="1"/>
        <end position="40"/>
    </location>
</feature>
<dbReference type="RefSeq" id="WP_184018735.1">
    <property type="nucleotide sequence ID" value="NZ_JACIJC010000004.1"/>
</dbReference>
<dbReference type="GO" id="GO:0051539">
    <property type="term" value="F:4 iron, 4 sulfur cluster binding"/>
    <property type="evidence" value="ECO:0007669"/>
    <property type="project" value="UniProtKB-KW"/>
</dbReference>
<keyword evidence="6 7" id="KW-0411">Iron-sulfur</keyword>
<proteinExistence type="inferred from homology"/>
<comment type="subunit">
    <text evidence="7">Homodimer.</text>
</comment>
<dbReference type="SUPFAM" id="SSF57652">
    <property type="entry name" value="HIPIP (high potential iron protein)"/>
    <property type="match status" value="1"/>
</dbReference>
<dbReference type="Gene3D" id="4.10.490.10">
    <property type="entry name" value="High potential iron-sulphur protein"/>
    <property type="match status" value="1"/>
</dbReference>
<sequence>MSDNHAASGHRITGPWSRRSALALFTLVPLALTGASQALACADPATLSAAQKSMRKSLGFRAPSADPKKGCGTCAFFTLGAPDCGKCALLSGGQVPANGVCDSWAQKA</sequence>
<keyword evidence="11" id="KW-1185">Reference proteome</keyword>
<reference evidence="10 11" key="1">
    <citation type="submission" date="2020-08" db="EMBL/GenBank/DDBJ databases">
        <title>Genomic Encyclopedia of Type Strains, Phase IV (KMG-IV): sequencing the most valuable type-strain genomes for metagenomic binning, comparative biology and taxonomic classification.</title>
        <authorList>
            <person name="Goeker M."/>
        </authorList>
    </citation>
    <scope>NUCLEOTIDE SEQUENCE [LARGE SCALE GENOMIC DNA]</scope>
    <source>
        <strain evidence="10 11">DSM 25079</strain>
    </source>
</reference>
<keyword evidence="5 7" id="KW-0408">Iron</keyword>
<keyword evidence="2 7" id="KW-0004">4Fe-4S</keyword>
<evidence type="ECO:0000256" key="3">
    <source>
        <dbReference type="ARBA" id="ARBA00022723"/>
    </source>
</evidence>
<evidence type="ECO:0000256" key="5">
    <source>
        <dbReference type="ARBA" id="ARBA00023004"/>
    </source>
</evidence>
<name>A0A7W9EFT7_9SPHN</name>
<keyword evidence="4 7" id="KW-0249">Electron transport</keyword>
<dbReference type="AlphaFoldDB" id="A0A7W9EFT7"/>
<feature type="chain" id="PRO_5030993980" description="High-potential iron-sulfur protein" evidence="8">
    <location>
        <begin position="41"/>
        <end position="108"/>
    </location>
</feature>